<sequence>MAYGSDLENISQENFNKLINTFAAKKHREVSSSEKSEKSEKKQKINEESNEMDLDDVPLMERYNHISKNMTSEKTTQNSDFNPSYKMISKIVNKEKEILVSDKLKELQINLSLEELFGISPAIRKRFTDELRVRREPIVNLSTYEEERKLDIGKMRITGEEKEWNRFYLSAGSGKVKGYIMGAGVEFLLDEGSKINIMNLNVYNALKSLKRVEIDKNVKWSMRDANQGFSELIGVCKDCRITIEGIEVVVPVF</sequence>
<dbReference type="EMBL" id="MBFU01000261">
    <property type="protein sequence ID" value="PWA00969.1"/>
    <property type="molecule type" value="Genomic_DNA"/>
</dbReference>
<evidence type="ECO:0000313" key="2">
    <source>
        <dbReference type="EMBL" id="PWA00969.1"/>
    </source>
</evidence>
<evidence type="ECO:0008006" key="4">
    <source>
        <dbReference type="Google" id="ProtNLM"/>
    </source>
</evidence>
<dbReference type="AlphaFoldDB" id="A0A2U1J7H1"/>
<accession>A0A2U1J7H1</accession>
<evidence type="ECO:0000256" key="1">
    <source>
        <dbReference type="SAM" id="MobiDB-lite"/>
    </source>
</evidence>
<dbReference type="InterPro" id="IPR021109">
    <property type="entry name" value="Peptidase_aspartic_dom_sf"/>
</dbReference>
<reference evidence="2 3" key="1">
    <citation type="journal article" date="2018" name="MBio">
        <title>Comparative Genomics Reveals the Core Gene Toolbox for the Fungus-Insect Symbiosis.</title>
        <authorList>
            <person name="Wang Y."/>
            <person name="Stata M."/>
            <person name="Wang W."/>
            <person name="Stajich J.E."/>
            <person name="White M.M."/>
            <person name="Moncalvo J.M."/>
        </authorList>
    </citation>
    <scope>NUCLEOTIDE SEQUENCE [LARGE SCALE GENOMIC DNA]</scope>
    <source>
        <strain evidence="2 3">AUS-126-30</strain>
    </source>
</reference>
<protein>
    <recommendedName>
        <fullName evidence="4">Aspartic peptidase DDI1-type domain-containing protein</fullName>
    </recommendedName>
</protein>
<dbReference type="CDD" id="cd00303">
    <property type="entry name" value="retropepsin_like"/>
    <property type="match status" value="1"/>
</dbReference>
<feature type="non-terminal residue" evidence="2">
    <location>
        <position position="253"/>
    </location>
</feature>
<organism evidence="2 3">
    <name type="scientific">Smittium angustum</name>
    <dbReference type="NCBI Taxonomy" id="133377"/>
    <lineage>
        <taxon>Eukaryota</taxon>
        <taxon>Fungi</taxon>
        <taxon>Fungi incertae sedis</taxon>
        <taxon>Zoopagomycota</taxon>
        <taxon>Kickxellomycotina</taxon>
        <taxon>Harpellomycetes</taxon>
        <taxon>Harpellales</taxon>
        <taxon>Legeriomycetaceae</taxon>
        <taxon>Smittium</taxon>
    </lineage>
</organism>
<evidence type="ECO:0000313" key="3">
    <source>
        <dbReference type="Proteomes" id="UP000245591"/>
    </source>
</evidence>
<comment type="caution">
    <text evidence="2">The sequence shown here is derived from an EMBL/GenBank/DDBJ whole genome shotgun (WGS) entry which is preliminary data.</text>
</comment>
<keyword evidence="3" id="KW-1185">Reference proteome</keyword>
<dbReference type="Gene3D" id="2.40.70.10">
    <property type="entry name" value="Acid Proteases"/>
    <property type="match status" value="1"/>
</dbReference>
<feature type="region of interest" description="Disordered" evidence="1">
    <location>
        <begin position="26"/>
        <end position="54"/>
    </location>
</feature>
<name>A0A2U1J7H1_SMIAN</name>
<proteinExistence type="predicted"/>
<dbReference type="Proteomes" id="UP000245591">
    <property type="component" value="Unassembled WGS sequence"/>
</dbReference>
<feature type="compositionally biased region" description="Basic and acidic residues" evidence="1">
    <location>
        <begin position="29"/>
        <end position="47"/>
    </location>
</feature>
<gene>
    <name evidence="2" type="ORF">BB558_002959</name>
</gene>